<organism evidence="1 2">
    <name type="scientific">Panagrolaimus sp. JU765</name>
    <dbReference type="NCBI Taxonomy" id="591449"/>
    <lineage>
        <taxon>Eukaryota</taxon>
        <taxon>Metazoa</taxon>
        <taxon>Ecdysozoa</taxon>
        <taxon>Nematoda</taxon>
        <taxon>Chromadorea</taxon>
        <taxon>Rhabditida</taxon>
        <taxon>Tylenchina</taxon>
        <taxon>Panagrolaimomorpha</taxon>
        <taxon>Panagrolaimoidea</taxon>
        <taxon>Panagrolaimidae</taxon>
        <taxon>Panagrolaimus</taxon>
    </lineage>
</organism>
<proteinExistence type="predicted"/>
<reference evidence="2" key="1">
    <citation type="submission" date="2022-11" db="UniProtKB">
        <authorList>
            <consortium name="WormBaseParasite"/>
        </authorList>
    </citation>
    <scope>IDENTIFICATION</scope>
</reference>
<protein>
    <submittedName>
        <fullName evidence="2">Uncharacterized protein</fullName>
    </submittedName>
</protein>
<evidence type="ECO:0000313" key="2">
    <source>
        <dbReference type="WBParaSite" id="JU765_v2.g7453.t1"/>
    </source>
</evidence>
<accession>A0AC34RIZ6</accession>
<evidence type="ECO:0000313" key="1">
    <source>
        <dbReference type="Proteomes" id="UP000887576"/>
    </source>
</evidence>
<dbReference type="Proteomes" id="UP000887576">
    <property type="component" value="Unplaced"/>
</dbReference>
<sequence>MDNAVPVFEWEIHPADVTEMTMVSDIHAIEIKPHSNGCVSLNYKKGSPLRMVFETNVEADVTYDLYVGDFWRVCGMFPCNKAACELDIHYIDDYLDYLVDQPLVITYSIHVTIADT</sequence>
<dbReference type="WBParaSite" id="JU765_v2.g7453.t1">
    <property type="protein sequence ID" value="JU765_v2.g7453.t1"/>
    <property type="gene ID" value="JU765_v2.g7453"/>
</dbReference>
<name>A0AC34RIZ6_9BILA</name>